<evidence type="ECO:0000256" key="2">
    <source>
        <dbReference type="SAM" id="MobiDB-lite"/>
    </source>
</evidence>
<accession>A0A397EV72</accession>
<evidence type="ECO:0000313" key="5">
    <source>
        <dbReference type="Proteomes" id="UP000266196"/>
    </source>
</evidence>
<feature type="coiled-coil region" evidence="1">
    <location>
        <begin position="47"/>
        <end position="74"/>
    </location>
</feature>
<gene>
    <name evidence="4" type="ORF">DYB31_008262</name>
</gene>
<sequence>MSSEPMPTQPDVGDVDPHSQTPRSNADKSDTGQLAAPPKVTPATDLNADAMAELKQLKLMLLAQKQEIDDLRAQPTESAKPNGSRAVESEAKDLLRKVKFKESTSRPSSHVLPDDAAEVEAFEYEDKTNLAKSYLQTSLSNEVFDMIREDSTPAEMWRTLVSNYETKEWSNTIYVLRRLCSLRYDPKTDMRKHITRVRATIRELVDMGKAMTESEVVEWLLISLPDSGPDNYNSFINHLKPTPGHAVKLKALTSALLNEEEKRRERKRGNRHDERHDRPRDAERQRKRTYEAKGIEDMTLEINALQTRLTELSDKRRKTDDGLLWCYICKKKGDHEAKGHPGYDPNYVNKRAGGGRQSQRATHGGKSRPRPTSDGSDSDSDAAQYHVNSVTVDDTRRVMENHWTLDNCATGHVTGNHHFMHSWKGTSSLILPNQAVVKGRRGTAKIHLLRNGEHATLRLHDVTYEPTIYKNLISHVRLLRSGYQLAHQDLKKTTYVHRFNGHELHFSLSDSLYVLQDVVPRAAAERINATTLATDKALDPPSDAKLRHWHNKLNHTDMRQVAKIIQPILLPGIDSSTTNHICDGCAQ</sequence>
<dbReference type="PANTHER" id="PTHR35317:SF29">
    <property type="entry name" value="CCHC-TYPE DOMAIN-CONTAINING PROTEIN"/>
    <property type="match status" value="1"/>
</dbReference>
<organism evidence="4 5">
    <name type="scientific">Aphanomyces astaci</name>
    <name type="common">Crayfish plague agent</name>
    <dbReference type="NCBI Taxonomy" id="112090"/>
    <lineage>
        <taxon>Eukaryota</taxon>
        <taxon>Sar</taxon>
        <taxon>Stramenopiles</taxon>
        <taxon>Oomycota</taxon>
        <taxon>Saprolegniomycetes</taxon>
        <taxon>Saprolegniales</taxon>
        <taxon>Verrucalvaceae</taxon>
        <taxon>Aphanomyces</taxon>
    </lineage>
</organism>
<dbReference type="Proteomes" id="UP000266196">
    <property type="component" value="Unassembled WGS sequence"/>
</dbReference>
<reference evidence="4 5" key="1">
    <citation type="submission" date="2018-08" db="EMBL/GenBank/DDBJ databases">
        <title>Aphanomyces genome sequencing and annotation.</title>
        <authorList>
            <person name="Minardi D."/>
            <person name="Oidtmann B."/>
            <person name="Van Der Giezen M."/>
            <person name="Studholme D.J."/>
        </authorList>
    </citation>
    <scope>NUCLEOTIDE SEQUENCE [LARGE SCALE GENOMIC DNA]</scope>
    <source>
        <strain evidence="4 5">197901</strain>
    </source>
</reference>
<comment type="caution">
    <text evidence="4">The sequence shown here is derived from an EMBL/GenBank/DDBJ whole genome shotgun (WGS) entry which is preliminary data.</text>
</comment>
<name>A0A397EV72_APHAT</name>
<evidence type="ECO:0000256" key="1">
    <source>
        <dbReference type="SAM" id="Coils"/>
    </source>
</evidence>
<feature type="region of interest" description="Disordered" evidence="2">
    <location>
        <begin position="336"/>
        <end position="385"/>
    </location>
</feature>
<dbReference type="VEuPathDB" id="FungiDB:H257_06382"/>
<dbReference type="EMBL" id="QUTE01013142">
    <property type="protein sequence ID" value="RHZ05258.1"/>
    <property type="molecule type" value="Genomic_DNA"/>
</dbReference>
<dbReference type="AlphaFoldDB" id="A0A397EV72"/>
<proteinExistence type="predicted"/>
<dbReference type="Pfam" id="PF22936">
    <property type="entry name" value="Pol_BBD"/>
    <property type="match status" value="1"/>
</dbReference>
<dbReference type="PANTHER" id="PTHR35317">
    <property type="entry name" value="OS04G0629600 PROTEIN"/>
    <property type="match status" value="1"/>
</dbReference>
<dbReference type="Pfam" id="PF14223">
    <property type="entry name" value="Retrotran_gag_2"/>
    <property type="match status" value="1"/>
</dbReference>
<feature type="region of interest" description="Disordered" evidence="2">
    <location>
        <begin position="258"/>
        <end position="292"/>
    </location>
</feature>
<feature type="domain" description="Retrovirus-related Pol polyprotein from transposon TNT 1-94-like beta-barrel" evidence="3">
    <location>
        <begin position="403"/>
        <end position="483"/>
    </location>
</feature>
<protein>
    <recommendedName>
        <fullName evidence="3">Retrovirus-related Pol polyprotein from transposon TNT 1-94-like beta-barrel domain-containing protein</fullName>
    </recommendedName>
</protein>
<feature type="region of interest" description="Disordered" evidence="2">
    <location>
        <begin position="1"/>
        <end position="47"/>
    </location>
</feature>
<evidence type="ECO:0000259" key="3">
    <source>
        <dbReference type="Pfam" id="PF22936"/>
    </source>
</evidence>
<keyword evidence="1" id="KW-0175">Coiled coil</keyword>
<feature type="non-terminal residue" evidence="4">
    <location>
        <position position="587"/>
    </location>
</feature>
<dbReference type="InterPro" id="IPR054722">
    <property type="entry name" value="PolX-like_BBD"/>
</dbReference>
<feature type="compositionally biased region" description="Basic and acidic residues" evidence="2">
    <location>
        <begin position="271"/>
        <end position="292"/>
    </location>
</feature>
<evidence type="ECO:0000313" key="4">
    <source>
        <dbReference type="EMBL" id="RHZ05258.1"/>
    </source>
</evidence>